<protein>
    <submittedName>
        <fullName evidence="3">Universal stress protein</fullName>
    </submittedName>
</protein>
<gene>
    <name evidence="3" type="ORF">KXJ69_04410</name>
</gene>
<dbReference type="InterPro" id="IPR006016">
    <property type="entry name" value="UspA"/>
</dbReference>
<dbReference type="CDD" id="cd00293">
    <property type="entry name" value="USP-like"/>
    <property type="match status" value="1"/>
</dbReference>
<organism evidence="3 4">
    <name type="scientific">Halomarinibacterium sedimenti</name>
    <dbReference type="NCBI Taxonomy" id="2857106"/>
    <lineage>
        <taxon>Bacteria</taxon>
        <taxon>Pseudomonadati</taxon>
        <taxon>Bacteroidota</taxon>
        <taxon>Flavobacteriia</taxon>
        <taxon>Flavobacteriales</taxon>
        <taxon>Flavobacteriaceae</taxon>
        <taxon>Halomarinibacterium</taxon>
    </lineage>
</organism>
<evidence type="ECO:0000259" key="2">
    <source>
        <dbReference type="Pfam" id="PF00582"/>
    </source>
</evidence>
<sequence length="264" mass="29603">MKNILVPVGATESAITNLKYAINLASLTGATVYLINLYKEFSKVGNLTKLNEIIIEDSEEQLELVLKEVNTKGVDVISKSLKGDPFEGIQRISNQLNIDLIILSPQSVDINDELYLGNITGKIVKQTNIPVLLIPRGYIFRKAEIILLAFKNGRLENEGVLSPLTKIANHFSAKINLLHVITPDMAQEDHTIDPALLKISNSLKTTENATIFQGILEHFQSNQPDILCVFRRKRGFFEKLWEKNTILKKDFHTSKPLLVLQGTD</sequence>
<accession>A0A9X1FNW2</accession>
<dbReference type="EMBL" id="JAHWDP010000001">
    <property type="protein sequence ID" value="MBW2937334.1"/>
    <property type="molecule type" value="Genomic_DNA"/>
</dbReference>
<feature type="domain" description="UspA" evidence="2">
    <location>
        <begin position="1"/>
        <end position="135"/>
    </location>
</feature>
<comment type="caution">
    <text evidence="3">The sequence shown here is derived from an EMBL/GenBank/DDBJ whole genome shotgun (WGS) entry which is preliminary data.</text>
</comment>
<keyword evidence="4" id="KW-1185">Reference proteome</keyword>
<dbReference type="AlphaFoldDB" id="A0A9X1FNW2"/>
<dbReference type="Proteomes" id="UP001138686">
    <property type="component" value="Unassembled WGS sequence"/>
</dbReference>
<evidence type="ECO:0000313" key="4">
    <source>
        <dbReference type="Proteomes" id="UP001138686"/>
    </source>
</evidence>
<dbReference type="PANTHER" id="PTHR46268">
    <property type="entry name" value="STRESS RESPONSE PROTEIN NHAX"/>
    <property type="match status" value="1"/>
</dbReference>
<dbReference type="RefSeq" id="WP_219051674.1">
    <property type="nucleotide sequence ID" value="NZ_JAHWDP010000001.1"/>
</dbReference>
<name>A0A9X1FNW2_9FLAO</name>
<reference evidence="3" key="1">
    <citation type="submission" date="2021-07" db="EMBL/GenBank/DDBJ databases">
        <title>Aureisphaera sp. CAU 1614 isolated from sea sediment.</title>
        <authorList>
            <person name="Kim W."/>
        </authorList>
    </citation>
    <scope>NUCLEOTIDE SEQUENCE</scope>
    <source>
        <strain evidence="3">CAU 1614</strain>
    </source>
</reference>
<dbReference type="PANTHER" id="PTHR46268:SF6">
    <property type="entry name" value="UNIVERSAL STRESS PROTEIN UP12"/>
    <property type="match status" value="1"/>
</dbReference>
<evidence type="ECO:0000313" key="3">
    <source>
        <dbReference type="EMBL" id="MBW2937334.1"/>
    </source>
</evidence>
<evidence type="ECO:0000256" key="1">
    <source>
        <dbReference type="ARBA" id="ARBA00008791"/>
    </source>
</evidence>
<comment type="similarity">
    <text evidence="1">Belongs to the universal stress protein A family.</text>
</comment>
<dbReference type="Pfam" id="PF00582">
    <property type="entry name" value="Usp"/>
    <property type="match status" value="1"/>
</dbReference>
<proteinExistence type="inferred from homology"/>